<evidence type="ECO:0000313" key="1">
    <source>
        <dbReference type="EMBL" id="MFD1569555.1"/>
    </source>
</evidence>
<sequence>MLSPGQIQRLHEATEYERWSLENLAELSGDVDIGLYTVTKLDDKPPSREVTLEGKRKAYVRVPPRTLGGSGVEEAIHNISPLIFASTYKCLDLFIEWFLEINGQNPTGNRWTFDKKTDQITSVISQGPPSLPQIFATDIDVLECLSNLYIELEDYRHSIIHKSDFEVVNGTLVVSDETGTTHTFLNEELFCFAGLVLVCINAIVNGTYDYVTERQLKTLLDHLSEIHGRPEFDLTRYDSEIIKCPMEPIRLKPFEWEPPIEEISKLAPVTEGNEDFWLNLIGLQNGEIITEWLIPGDIAMDYCDQKFIVPINEFDKYVV</sequence>
<protein>
    <submittedName>
        <fullName evidence="1">Uncharacterized protein</fullName>
    </submittedName>
</protein>
<organism evidence="1 2">
    <name type="scientific">Halorubrum laminariae</name>
    <dbReference type="NCBI Taxonomy" id="1433523"/>
    <lineage>
        <taxon>Archaea</taxon>
        <taxon>Methanobacteriati</taxon>
        <taxon>Methanobacteriota</taxon>
        <taxon>Stenosarchaea group</taxon>
        <taxon>Halobacteria</taxon>
        <taxon>Halobacteriales</taxon>
        <taxon>Haloferacaceae</taxon>
        <taxon>Halorubrum</taxon>
    </lineage>
</organism>
<comment type="caution">
    <text evidence="1">The sequence shown here is derived from an EMBL/GenBank/DDBJ whole genome shotgun (WGS) entry which is preliminary data.</text>
</comment>
<dbReference type="Proteomes" id="UP001597185">
    <property type="component" value="Unassembled WGS sequence"/>
</dbReference>
<keyword evidence="2" id="KW-1185">Reference proteome</keyword>
<name>A0ABD6BXZ1_9EURY</name>
<dbReference type="RefSeq" id="WP_256417378.1">
    <property type="nucleotide sequence ID" value="NZ_JANHDL010000002.1"/>
</dbReference>
<evidence type="ECO:0000313" key="2">
    <source>
        <dbReference type="Proteomes" id="UP001597185"/>
    </source>
</evidence>
<dbReference type="AlphaFoldDB" id="A0ABD6BXZ1"/>
<accession>A0ABD6BXZ1</accession>
<dbReference type="EMBL" id="JBHUDB010000001">
    <property type="protein sequence ID" value="MFD1569555.1"/>
    <property type="molecule type" value="Genomic_DNA"/>
</dbReference>
<reference evidence="1 2" key="1">
    <citation type="journal article" date="2019" name="Int. J. Syst. Evol. Microbiol.">
        <title>The Global Catalogue of Microorganisms (GCM) 10K type strain sequencing project: providing services to taxonomists for standard genome sequencing and annotation.</title>
        <authorList>
            <consortium name="The Broad Institute Genomics Platform"/>
            <consortium name="The Broad Institute Genome Sequencing Center for Infectious Disease"/>
            <person name="Wu L."/>
            <person name="Ma J."/>
        </authorList>
    </citation>
    <scope>NUCLEOTIDE SEQUENCE [LARGE SCALE GENOMIC DNA]</scope>
    <source>
        <strain evidence="1 2">CGMCC 1.12689</strain>
    </source>
</reference>
<gene>
    <name evidence="1" type="ORF">ACFR9T_02950</name>
</gene>
<proteinExistence type="predicted"/>